<evidence type="ECO:0000313" key="1">
    <source>
        <dbReference type="EMBL" id="MER6434612.1"/>
    </source>
</evidence>
<accession>A0ABV1UN33</accession>
<proteinExistence type="predicted"/>
<comment type="caution">
    <text evidence="1">The sequence shown here is derived from an EMBL/GenBank/DDBJ whole genome shotgun (WGS) entry which is preliminary data.</text>
</comment>
<evidence type="ECO:0000313" key="2">
    <source>
        <dbReference type="Proteomes" id="UP001470023"/>
    </source>
</evidence>
<reference evidence="1 2" key="1">
    <citation type="submission" date="2024-06" db="EMBL/GenBank/DDBJ databases">
        <title>The Natural Products Discovery Center: Release of the First 8490 Sequenced Strains for Exploring Actinobacteria Biosynthetic Diversity.</title>
        <authorList>
            <person name="Kalkreuter E."/>
            <person name="Kautsar S.A."/>
            <person name="Yang D."/>
            <person name="Bader C.D."/>
            <person name="Teijaro C.N."/>
            <person name="Fluegel L."/>
            <person name="Davis C.M."/>
            <person name="Simpson J.R."/>
            <person name="Lauterbach L."/>
            <person name="Steele A.D."/>
            <person name="Gui C."/>
            <person name="Meng S."/>
            <person name="Li G."/>
            <person name="Viehrig K."/>
            <person name="Ye F."/>
            <person name="Su P."/>
            <person name="Kiefer A.F."/>
            <person name="Nichols A."/>
            <person name="Cepeda A.J."/>
            <person name="Yan W."/>
            <person name="Fan B."/>
            <person name="Jiang Y."/>
            <person name="Adhikari A."/>
            <person name="Zheng C.-J."/>
            <person name="Schuster L."/>
            <person name="Cowan T.M."/>
            <person name="Smanski M.J."/>
            <person name="Chevrette M.G."/>
            <person name="De Carvalho L.P.S."/>
            <person name="Shen B."/>
        </authorList>
    </citation>
    <scope>NUCLEOTIDE SEQUENCE [LARGE SCALE GENOMIC DNA]</scope>
    <source>
        <strain evidence="1 2">NPDC001166</strain>
    </source>
</reference>
<dbReference type="EMBL" id="JBEPAZ010000149">
    <property type="protein sequence ID" value="MER6434612.1"/>
    <property type="molecule type" value="Genomic_DNA"/>
</dbReference>
<organism evidence="1 2">
    <name type="scientific">Streptomyces sp. 900105245</name>
    <dbReference type="NCBI Taxonomy" id="3154379"/>
    <lineage>
        <taxon>Bacteria</taxon>
        <taxon>Bacillati</taxon>
        <taxon>Actinomycetota</taxon>
        <taxon>Actinomycetes</taxon>
        <taxon>Kitasatosporales</taxon>
        <taxon>Streptomycetaceae</taxon>
        <taxon>Streptomyces</taxon>
    </lineage>
</organism>
<name>A0ABV1UN33_9ACTN</name>
<sequence length="156" mass="17868">MGMGIEVIELIRYESSEGCRHHVVLRAGRPSYSGAVQTEEDAAEDFVNESFERLRIWFERWRLPKFCPCEHSITRRLRADLESVCVTEADFDLLMGSGFRWVVIWLADLADRLILGSAESEASFWQAMRRSDGAHILLERVYLLTDQGANGSLRES</sequence>
<dbReference type="RefSeq" id="WP_352066417.1">
    <property type="nucleotide sequence ID" value="NZ_JBEPAZ010000149.1"/>
</dbReference>
<dbReference type="Proteomes" id="UP001470023">
    <property type="component" value="Unassembled WGS sequence"/>
</dbReference>
<protein>
    <submittedName>
        <fullName evidence="1">Uncharacterized protein</fullName>
    </submittedName>
</protein>
<gene>
    <name evidence="1" type="ORF">ABT272_44830</name>
</gene>
<keyword evidence="2" id="KW-1185">Reference proteome</keyword>